<dbReference type="Proteomes" id="UP001595755">
    <property type="component" value="Unassembled WGS sequence"/>
</dbReference>
<dbReference type="RefSeq" id="WP_204601726.1">
    <property type="nucleotide sequence ID" value="NZ_JBHSED010000058.1"/>
</dbReference>
<comment type="caution">
    <text evidence="2">The sequence shown here is derived from an EMBL/GenBank/DDBJ whole genome shotgun (WGS) entry which is preliminary data.</text>
</comment>
<feature type="region of interest" description="Disordered" evidence="1">
    <location>
        <begin position="1"/>
        <end position="60"/>
    </location>
</feature>
<feature type="compositionally biased region" description="Basic and acidic residues" evidence="1">
    <location>
        <begin position="1"/>
        <end position="26"/>
    </location>
</feature>
<gene>
    <name evidence="2" type="ORF">ACFO1S_22470</name>
</gene>
<name>A0ABV8SFS6_9BACL</name>
<sequence length="60" mass="6544">MRQSRKEKTMEWLMREGMMPERREAAARSGQNGEEFGDELGTGPAAGPAHGRRSSPGGRG</sequence>
<dbReference type="EMBL" id="JBHSED010000058">
    <property type="protein sequence ID" value="MFC4306201.1"/>
    <property type="molecule type" value="Genomic_DNA"/>
</dbReference>
<proteinExistence type="predicted"/>
<evidence type="ECO:0000313" key="2">
    <source>
        <dbReference type="EMBL" id="MFC4306201.1"/>
    </source>
</evidence>
<evidence type="ECO:0000313" key="3">
    <source>
        <dbReference type="Proteomes" id="UP001595755"/>
    </source>
</evidence>
<organism evidence="2 3">
    <name type="scientific">Cohnella boryungensis</name>
    <dbReference type="NCBI Taxonomy" id="768479"/>
    <lineage>
        <taxon>Bacteria</taxon>
        <taxon>Bacillati</taxon>
        <taxon>Bacillota</taxon>
        <taxon>Bacilli</taxon>
        <taxon>Bacillales</taxon>
        <taxon>Paenibacillaceae</taxon>
        <taxon>Cohnella</taxon>
    </lineage>
</organism>
<evidence type="ECO:0000256" key="1">
    <source>
        <dbReference type="SAM" id="MobiDB-lite"/>
    </source>
</evidence>
<keyword evidence="3" id="KW-1185">Reference proteome</keyword>
<reference evidence="3" key="1">
    <citation type="journal article" date="2019" name="Int. J. Syst. Evol. Microbiol.">
        <title>The Global Catalogue of Microorganisms (GCM) 10K type strain sequencing project: providing services to taxonomists for standard genome sequencing and annotation.</title>
        <authorList>
            <consortium name="The Broad Institute Genomics Platform"/>
            <consortium name="The Broad Institute Genome Sequencing Center for Infectious Disease"/>
            <person name="Wu L."/>
            <person name="Ma J."/>
        </authorList>
    </citation>
    <scope>NUCLEOTIDE SEQUENCE [LARGE SCALE GENOMIC DNA]</scope>
    <source>
        <strain evidence="3">CGMCC 4.1641</strain>
    </source>
</reference>
<protein>
    <submittedName>
        <fullName evidence="2">Uncharacterized protein</fullName>
    </submittedName>
</protein>
<accession>A0ABV8SFS6</accession>